<dbReference type="AlphaFoldDB" id="D0LJ95"/>
<gene>
    <name evidence="2" type="ordered locus">Hoch_2405</name>
</gene>
<dbReference type="KEGG" id="hoh:Hoch_2405"/>
<sequence>MPKLSEAGSVCVGRRREPPLVPGRACLRAGRGGTGGVAPPGAAGGE</sequence>
<accession>D0LJ95</accession>
<dbReference type="Proteomes" id="UP000001880">
    <property type="component" value="Chromosome"/>
</dbReference>
<evidence type="ECO:0000256" key="1">
    <source>
        <dbReference type="SAM" id="MobiDB-lite"/>
    </source>
</evidence>
<feature type="compositionally biased region" description="Gly residues" evidence="1">
    <location>
        <begin position="30"/>
        <end position="46"/>
    </location>
</feature>
<dbReference type="STRING" id="502025.Hoch_2405"/>
<feature type="region of interest" description="Disordered" evidence="1">
    <location>
        <begin position="23"/>
        <end position="46"/>
    </location>
</feature>
<dbReference type="HOGENOM" id="CLU_3184389_0_0_7"/>
<reference evidence="2 3" key="1">
    <citation type="journal article" date="2010" name="Stand. Genomic Sci.">
        <title>Complete genome sequence of Haliangium ochraceum type strain (SMP-2).</title>
        <authorList>
            <consortium name="US DOE Joint Genome Institute (JGI-PGF)"/>
            <person name="Ivanova N."/>
            <person name="Daum C."/>
            <person name="Lang E."/>
            <person name="Abt B."/>
            <person name="Kopitz M."/>
            <person name="Saunders E."/>
            <person name="Lapidus A."/>
            <person name="Lucas S."/>
            <person name="Glavina Del Rio T."/>
            <person name="Nolan M."/>
            <person name="Tice H."/>
            <person name="Copeland A."/>
            <person name="Cheng J.F."/>
            <person name="Chen F."/>
            <person name="Bruce D."/>
            <person name="Goodwin L."/>
            <person name="Pitluck S."/>
            <person name="Mavromatis K."/>
            <person name="Pati A."/>
            <person name="Mikhailova N."/>
            <person name="Chen A."/>
            <person name="Palaniappan K."/>
            <person name="Land M."/>
            <person name="Hauser L."/>
            <person name="Chang Y.J."/>
            <person name="Jeffries C.D."/>
            <person name="Detter J.C."/>
            <person name="Brettin T."/>
            <person name="Rohde M."/>
            <person name="Goker M."/>
            <person name="Bristow J."/>
            <person name="Markowitz V."/>
            <person name="Eisen J.A."/>
            <person name="Hugenholtz P."/>
            <person name="Kyrpides N.C."/>
            <person name="Klenk H.P."/>
        </authorList>
    </citation>
    <scope>NUCLEOTIDE SEQUENCE [LARGE SCALE GENOMIC DNA]</scope>
    <source>
        <strain evidence="3">DSM 14365 / CIP 107738 / JCM 11303 / AJ 13395 / SMP-2</strain>
    </source>
</reference>
<name>D0LJ95_HALO1</name>
<protein>
    <submittedName>
        <fullName evidence="2">Uncharacterized protein</fullName>
    </submittedName>
</protein>
<organism evidence="2 3">
    <name type="scientific">Haliangium ochraceum (strain DSM 14365 / JCM 11303 / SMP-2)</name>
    <dbReference type="NCBI Taxonomy" id="502025"/>
    <lineage>
        <taxon>Bacteria</taxon>
        <taxon>Pseudomonadati</taxon>
        <taxon>Myxococcota</taxon>
        <taxon>Polyangia</taxon>
        <taxon>Haliangiales</taxon>
        <taxon>Kofleriaceae</taxon>
        <taxon>Haliangium</taxon>
    </lineage>
</organism>
<proteinExistence type="predicted"/>
<evidence type="ECO:0000313" key="2">
    <source>
        <dbReference type="EMBL" id="ACY14942.1"/>
    </source>
</evidence>
<dbReference type="EMBL" id="CP001804">
    <property type="protein sequence ID" value="ACY14942.1"/>
    <property type="molecule type" value="Genomic_DNA"/>
</dbReference>
<keyword evidence="3" id="KW-1185">Reference proteome</keyword>
<evidence type="ECO:0000313" key="3">
    <source>
        <dbReference type="Proteomes" id="UP000001880"/>
    </source>
</evidence>